<dbReference type="Proteomes" id="UP000625033">
    <property type="component" value="Unassembled WGS sequence"/>
</dbReference>
<name>A0A931GEC9_9MICC</name>
<gene>
    <name evidence="2" type="ORF">IW252_001070</name>
</gene>
<protein>
    <recommendedName>
        <fullName evidence="1">DUF2264 domain-containing protein</fullName>
    </recommendedName>
</protein>
<dbReference type="PANTHER" id="PTHR35339">
    <property type="entry name" value="LINALOOL DEHYDRATASE_ISOMERASE DOMAIN-CONTAINING PROTEIN"/>
    <property type="match status" value="1"/>
</dbReference>
<comment type="caution">
    <text evidence="2">The sequence shown here is derived from an EMBL/GenBank/DDBJ whole genome shotgun (WGS) entry which is preliminary data.</text>
</comment>
<evidence type="ECO:0000259" key="1">
    <source>
        <dbReference type="Pfam" id="PF10022"/>
    </source>
</evidence>
<feature type="domain" description="DUF2264" evidence="1">
    <location>
        <begin position="20"/>
        <end position="364"/>
    </location>
</feature>
<dbReference type="RefSeq" id="WP_196835633.1">
    <property type="nucleotide sequence ID" value="NZ_JADOTZ010000001.1"/>
</dbReference>
<reference evidence="2" key="1">
    <citation type="submission" date="2020-11" db="EMBL/GenBank/DDBJ databases">
        <title>Sequencing the genomes of 1000 actinobacteria strains.</title>
        <authorList>
            <person name="Klenk H.-P."/>
        </authorList>
    </citation>
    <scope>NUCLEOTIDE SEQUENCE</scope>
    <source>
        <strain evidence="2">DSM 26152</strain>
    </source>
</reference>
<dbReference type="InterPro" id="IPR049349">
    <property type="entry name" value="DUF2264_N"/>
</dbReference>
<evidence type="ECO:0000313" key="3">
    <source>
        <dbReference type="Proteomes" id="UP000625033"/>
    </source>
</evidence>
<dbReference type="PIRSF" id="PIRSF014753">
    <property type="entry name" value="UCP014753"/>
    <property type="match status" value="1"/>
</dbReference>
<evidence type="ECO:0000313" key="2">
    <source>
        <dbReference type="EMBL" id="MBG6084303.1"/>
    </source>
</evidence>
<dbReference type="InterPro" id="IPR016624">
    <property type="entry name" value="UCP014753"/>
</dbReference>
<dbReference type="AlphaFoldDB" id="A0A931GEC9"/>
<organism evidence="2 3">
    <name type="scientific">Zhihengliuella flava</name>
    <dbReference type="NCBI Taxonomy" id="1285193"/>
    <lineage>
        <taxon>Bacteria</taxon>
        <taxon>Bacillati</taxon>
        <taxon>Actinomycetota</taxon>
        <taxon>Actinomycetes</taxon>
        <taxon>Micrococcales</taxon>
        <taxon>Micrococcaceae</taxon>
        <taxon>Zhihengliuella</taxon>
    </lineage>
</organism>
<accession>A0A931GEC9</accession>
<sequence length="622" mass="66345">MDSLPLPAPDWQLSPHTGYTREHWEAAADGLLAAQWRFASAESARLDLPGSASGSGPESDGLEGFARSMLIAAFRVAGARGEDPHGWLRRYARGLAAGTQAGGPEQWPPIRDHDDGGQPLVESASIALSLRITRPWLWDTLEPETRHNVVSWLRGALTVVPAPNNWYLFASTVAGFLESIGEADEATSAARKRASLLLEHWYCGDGWYTDGDGRAFDHYNGWALHLYPVLGDLLDGTEHGYGARLETFLGGFGYWFGSDGAPLYMGRSMTYRFAAATAVGLGALTGNTPWTPGQSRRLLSGALKYFLDRGAVTEQGLLSLGWHGPHAASVQGYSGPASPLWAAKAFVCLLAPADAELWTATESPAPVEEADRVVATPATGLLVQSTARDGLARLHNHGSDKVRPPAGVPVSGSDPLYARLAYSTASGPTAGSNPADNHVGVLWRGRRSVRRQIHPLGCADHGRWGWAGSWHRPVFTASSPAMPGLRIESYVVVHGNAEVRIDRVVGPLFPVRVEHSGWAVGDGGPISELEPLAGWEKAETVTAPAGTAFADYARLPRLSAAIDESTTLVAVARLRSPDVEPTPVGDVVVAGEVVRCTFEPAEGPRLALEVDLSAGEVREVDA</sequence>
<keyword evidence="3" id="KW-1185">Reference proteome</keyword>
<dbReference type="EMBL" id="JADOTZ010000001">
    <property type="protein sequence ID" value="MBG6084303.1"/>
    <property type="molecule type" value="Genomic_DNA"/>
</dbReference>
<dbReference type="Pfam" id="PF10022">
    <property type="entry name" value="DUF2264"/>
    <property type="match status" value="1"/>
</dbReference>
<proteinExistence type="predicted"/>
<dbReference type="PANTHER" id="PTHR35339:SF4">
    <property type="entry name" value="LINALOOL DEHYDRATASE_ISOMERASE DOMAIN-CONTAINING PROTEIN"/>
    <property type="match status" value="1"/>
</dbReference>